<reference evidence="1" key="1">
    <citation type="journal article" date="2020" name="Stud. Mycol.">
        <title>101 Dothideomycetes genomes: a test case for predicting lifestyles and emergence of pathogens.</title>
        <authorList>
            <person name="Haridas S."/>
            <person name="Albert R."/>
            <person name="Binder M."/>
            <person name="Bloem J."/>
            <person name="Labutti K."/>
            <person name="Salamov A."/>
            <person name="Andreopoulos B."/>
            <person name="Baker S."/>
            <person name="Barry K."/>
            <person name="Bills G."/>
            <person name="Bluhm B."/>
            <person name="Cannon C."/>
            <person name="Castanera R."/>
            <person name="Culley D."/>
            <person name="Daum C."/>
            <person name="Ezra D."/>
            <person name="Gonzalez J."/>
            <person name="Henrissat B."/>
            <person name="Kuo A."/>
            <person name="Liang C."/>
            <person name="Lipzen A."/>
            <person name="Lutzoni F."/>
            <person name="Magnuson J."/>
            <person name="Mondo S."/>
            <person name="Nolan M."/>
            <person name="Ohm R."/>
            <person name="Pangilinan J."/>
            <person name="Park H.-J."/>
            <person name="Ramirez L."/>
            <person name="Alfaro M."/>
            <person name="Sun H."/>
            <person name="Tritt A."/>
            <person name="Yoshinaga Y."/>
            <person name="Zwiers L.-H."/>
            <person name="Turgeon B."/>
            <person name="Goodwin S."/>
            <person name="Spatafora J."/>
            <person name="Crous P."/>
            <person name="Grigoriev I."/>
        </authorList>
    </citation>
    <scope>NUCLEOTIDE SEQUENCE</scope>
    <source>
        <strain evidence="1">CBS 161.51</strain>
    </source>
</reference>
<dbReference type="AlphaFoldDB" id="A0A6A5SRK6"/>
<name>A0A6A5SRK6_9PLEO</name>
<sequence length="90" mass="10584">METDYQRDAIRIVEHQYDELPSVLKYAVIEAFEKEYVAKTFCVMRPESRQKWVRKLLVDRKERIIGVDMNSEQFDSAIESIEWEGAGGIV</sequence>
<evidence type="ECO:0000313" key="1">
    <source>
        <dbReference type="EMBL" id="KAF1942723.1"/>
    </source>
</evidence>
<gene>
    <name evidence="1" type="ORF">EJ02DRAFT_160275</name>
</gene>
<dbReference type="EMBL" id="ML976032">
    <property type="protein sequence ID" value="KAF1942723.1"/>
    <property type="molecule type" value="Genomic_DNA"/>
</dbReference>
<protein>
    <submittedName>
        <fullName evidence="1">Uncharacterized protein</fullName>
    </submittedName>
</protein>
<organism evidence="1 2">
    <name type="scientific">Clathrospora elynae</name>
    <dbReference type="NCBI Taxonomy" id="706981"/>
    <lineage>
        <taxon>Eukaryota</taxon>
        <taxon>Fungi</taxon>
        <taxon>Dikarya</taxon>
        <taxon>Ascomycota</taxon>
        <taxon>Pezizomycotina</taxon>
        <taxon>Dothideomycetes</taxon>
        <taxon>Pleosporomycetidae</taxon>
        <taxon>Pleosporales</taxon>
        <taxon>Diademaceae</taxon>
        <taxon>Clathrospora</taxon>
    </lineage>
</organism>
<dbReference type="Proteomes" id="UP000800038">
    <property type="component" value="Unassembled WGS sequence"/>
</dbReference>
<accession>A0A6A5SRK6</accession>
<proteinExistence type="predicted"/>
<keyword evidence="2" id="KW-1185">Reference proteome</keyword>
<evidence type="ECO:0000313" key="2">
    <source>
        <dbReference type="Proteomes" id="UP000800038"/>
    </source>
</evidence>